<dbReference type="EMBL" id="ANIY01004153">
    <property type="protein sequence ID" value="ETP31270.1"/>
    <property type="molecule type" value="Genomic_DNA"/>
</dbReference>
<accession>W2Y865</accession>
<dbReference type="PANTHER" id="PTHR47642:SF6">
    <property type="entry name" value="ATP-DEPENDENT DNA HELICASE"/>
    <property type="match status" value="1"/>
</dbReference>
<reference evidence="2 3" key="1">
    <citation type="submission" date="2013-11" db="EMBL/GenBank/DDBJ databases">
        <title>The Genome Sequence of Phytophthora parasitica P10297.</title>
        <authorList>
            <consortium name="The Broad Institute Genomics Platform"/>
            <person name="Russ C."/>
            <person name="Tyler B."/>
            <person name="Panabieres F."/>
            <person name="Shan W."/>
            <person name="Tripathy S."/>
            <person name="Grunwald N."/>
            <person name="Machado M."/>
            <person name="Johnson C.S."/>
            <person name="Walker B."/>
            <person name="Young S.K."/>
            <person name="Zeng Q."/>
            <person name="Gargeya S."/>
            <person name="Fitzgerald M."/>
            <person name="Haas B."/>
            <person name="Abouelleil A."/>
            <person name="Allen A.W."/>
            <person name="Alvarado L."/>
            <person name="Arachchi H.M."/>
            <person name="Berlin A.M."/>
            <person name="Chapman S.B."/>
            <person name="Gainer-Dewar J."/>
            <person name="Goldberg J."/>
            <person name="Griggs A."/>
            <person name="Gujja S."/>
            <person name="Hansen M."/>
            <person name="Howarth C."/>
            <person name="Imamovic A."/>
            <person name="Ireland A."/>
            <person name="Larimer J."/>
            <person name="McCowan C."/>
            <person name="Murphy C."/>
            <person name="Pearson M."/>
            <person name="Poon T.W."/>
            <person name="Priest M."/>
            <person name="Roberts A."/>
            <person name="Saif S."/>
            <person name="Shea T."/>
            <person name="Sisk P."/>
            <person name="Sykes S."/>
            <person name="Wortman J."/>
            <person name="Nusbaum C."/>
            <person name="Birren B."/>
        </authorList>
    </citation>
    <scope>NUCLEOTIDE SEQUENCE [LARGE SCALE GENOMIC DNA]</scope>
    <source>
        <strain evidence="2 3">P10297</strain>
    </source>
</reference>
<dbReference type="InterPro" id="IPR051055">
    <property type="entry name" value="PIF1_helicase"/>
</dbReference>
<dbReference type="Pfam" id="PF13604">
    <property type="entry name" value="AAA_30"/>
    <property type="match status" value="1"/>
</dbReference>
<evidence type="ECO:0000313" key="2">
    <source>
        <dbReference type="EMBL" id="ETP31270.1"/>
    </source>
</evidence>
<proteinExistence type="predicted"/>
<feature type="region of interest" description="Disordered" evidence="1">
    <location>
        <begin position="285"/>
        <end position="316"/>
    </location>
</feature>
<dbReference type="PANTHER" id="PTHR47642">
    <property type="entry name" value="ATP-DEPENDENT DNA HELICASE"/>
    <property type="match status" value="1"/>
</dbReference>
<dbReference type="AlphaFoldDB" id="W2Y865"/>
<dbReference type="OrthoDB" id="3050185at2759"/>
<comment type="caution">
    <text evidence="2">The sequence shown here is derived from an EMBL/GenBank/DDBJ whole genome shotgun (WGS) entry which is preliminary data.</text>
</comment>
<protein>
    <recommendedName>
        <fullName evidence="4">ATP-dependent DNA helicase</fullName>
    </recommendedName>
</protein>
<sequence>MMLAFKSNHDIQVLVGGLEALLRIYYATKYVTKMQNVVDSVTAVALAAFKRQELREQQNQTSRVDHSAIGRTRVASMAFALTNRREIAGPLAALYLLRGPFTYMSASCTSLPLYDILHELIQNGTHSCNLVELQEVESNVTFRAASFLDDYIFCPSSLDRMNLYEFAMACFRRKQSKSAATPDLFLPGHPLFNTHCIGHHQTEEVPVITGVRMPYVDSKTPSELVVKHAKCALALFKPFRAVLDLVGEPANEAAWIDAYVQWEPTRSSFVRKVMANMDDYHHASQLAQQEDESGSNELEREADSDDTVGTRNDIDGTIANIPCDDEASVNDGLIDDFCHVFSKDDDAAIDTDGGSLLFYPTRGTDSLRSSIVHQELLGPTAECTARTAIDLANGDHELALSVEELQEWVKGPTSDEAELPPAGFTRDERSADVIELIQSALKSDREWSPPNQQHDCSPPTPLRPYPSNSDVSTVFTLSRRQHTAFMLLARALLRRFQQQERTNVHKSADYRACDFEPRLRDDQLLMFLGGAGGTGKSRVVDAIDAFCSGWHHDSSFVKTALTGKAATLIGGSTLASILVQLEHAIKGKKFEPLDLLVIDEVSMVSKAEWVKLDKLLRRYMQVDK</sequence>
<name>W2Y865_PHYNI</name>
<evidence type="ECO:0000313" key="3">
    <source>
        <dbReference type="Proteomes" id="UP000018948"/>
    </source>
</evidence>
<dbReference type="Gene3D" id="3.40.50.300">
    <property type="entry name" value="P-loop containing nucleotide triphosphate hydrolases"/>
    <property type="match status" value="1"/>
</dbReference>
<feature type="compositionally biased region" description="Acidic residues" evidence="1">
    <location>
        <begin position="289"/>
        <end position="306"/>
    </location>
</feature>
<feature type="region of interest" description="Disordered" evidence="1">
    <location>
        <begin position="442"/>
        <end position="465"/>
    </location>
</feature>
<organism evidence="2 3">
    <name type="scientific">Phytophthora nicotianae P10297</name>
    <dbReference type="NCBI Taxonomy" id="1317064"/>
    <lineage>
        <taxon>Eukaryota</taxon>
        <taxon>Sar</taxon>
        <taxon>Stramenopiles</taxon>
        <taxon>Oomycota</taxon>
        <taxon>Peronosporomycetes</taxon>
        <taxon>Peronosporales</taxon>
        <taxon>Peronosporaceae</taxon>
        <taxon>Phytophthora</taxon>
    </lineage>
</organism>
<dbReference type="SUPFAM" id="SSF52540">
    <property type="entry name" value="P-loop containing nucleoside triphosphate hydrolases"/>
    <property type="match status" value="1"/>
</dbReference>
<evidence type="ECO:0008006" key="4">
    <source>
        <dbReference type="Google" id="ProtNLM"/>
    </source>
</evidence>
<dbReference type="Proteomes" id="UP000018948">
    <property type="component" value="Unassembled WGS sequence"/>
</dbReference>
<evidence type="ECO:0000256" key="1">
    <source>
        <dbReference type="SAM" id="MobiDB-lite"/>
    </source>
</evidence>
<dbReference type="InterPro" id="IPR027417">
    <property type="entry name" value="P-loop_NTPase"/>
</dbReference>
<gene>
    <name evidence="2" type="ORF">F442_19852</name>
</gene>